<dbReference type="InterPro" id="IPR036179">
    <property type="entry name" value="Ig-like_dom_sf"/>
</dbReference>
<keyword evidence="5" id="KW-1185">Reference proteome</keyword>
<dbReference type="Gene3D" id="2.60.40.10">
    <property type="entry name" value="Immunoglobulins"/>
    <property type="match status" value="1"/>
</dbReference>
<evidence type="ECO:0000256" key="1">
    <source>
        <dbReference type="SAM" id="MobiDB-lite"/>
    </source>
</evidence>
<gene>
    <name evidence="4" type="ORF">BaRGS_00036281</name>
</gene>
<dbReference type="AlphaFoldDB" id="A0ABD0JC69"/>
<keyword evidence="2" id="KW-0472">Membrane</keyword>
<feature type="compositionally biased region" description="Polar residues" evidence="1">
    <location>
        <begin position="383"/>
        <end position="398"/>
    </location>
</feature>
<feature type="compositionally biased region" description="Basic and acidic residues" evidence="1">
    <location>
        <begin position="428"/>
        <end position="449"/>
    </location>
</feature>
<feature type="region of interest" description="Disordered" evidence="1">
    <location>
        <begin position="340"/>
        <end position="449"/>
    </location>
</feature>
<name>A0ABD0JC69_9CAEN</name>
<feature type="transmembrane region" description="Helical" evidence="2">
    <location>
        <begin position="294"/>
        <end position="316"/>
    </location>
</feature>
<feature type="signal peptide" evidence="3">
    <location>
        <begin position="1"/>
        <end position="18"/>
    </location>
</feature>
<comment type="caution">
    <text evidence="4">The sequence shown here is derived from an EMBL/GenBank/DDBJ whole genome shotgun (WGS) entry which is preliminary data.</text>
</comment>
<accession>A0ABD0JC69</accession>
<proteinExistence type="predicted"/>
<keyword evidence="3" id="KW-0732">Signal</keyword>
<dbReference type="Proteomes" id="UP001519460">
    <property type="component" value="Unassembled WGS sequence"/>
</dbReference>
<sequence>MDATFGVMIAVLFAVTQCEEPPDDPKITCSQHPVVNNDLNCNCTASENYQSPLLSWPGYSNNSELHVTNVQRSDNGKNYTYGPSQVVLSGLNQVITTQGGLGSVNLSCSAVDVWPEAIIFWDGVMCANRASGSPSCTFTPLPEHDGKNVTCTAINAATFDLQHQLSVNTSGMIDLMCGPKLSGSNGSRLDPFLMSDTEFVVYIQAFPAPQSHVEFLGDTRFADSSSTALYVQCLPDEKTLYKFTCTVRIRDQTAIKNGIYKVVLENPFGTADFYFRFVNPSGHRRDKGGIPVPAIAGGSAAAVAVIVLVVVVVLMVRRRKRNQFEEHISEVYGMENKIDESGPAHAKQRPIPMAVPSHSDLPEKPDETSPHEVNTAAAEAGYSTISHESTQQTSNFPETDTALANRPDDGAYSSLEESGQTTGIPYELKNRDNPYETVSEDGHVDHPEDPHGDVYAVVDKTKKQQPMQSWNMPASAGEGCKGSATCVCGPNGDVYAQVNKSSSRHGDTSAGSMGQEQQMGTPSANTKLGKPPVRPKSSSRPKPKLRSTADELPSEGGIGIKIANGDYEMVGLTRSEPSSYLDKQILTQTTENDDEYNKLNLHDKNQATGAHAESGHTYSHIGSI</sequence>
<keyword evidence="2" id="KW-1133">Transmembrane helix</keyword>
<dbReference type="EMBL" id="JACVVK020000507">
    <property type="protein sequence ID" value="KAK7469699.1"/>
    <property type="molecule type" value="Genomic_DNA"/>
</dbReference>
<evidence type="ECO:0000256" key="3">
    <source>
        <dbReference type="SAM" id="SignalP"/>
    </source>
</evidence>
<keyword evidence="2" id="KW-0812">Transmembrane</keyword>
<feature type="region of interest" description="Disordered" evidence="1">
    <location>
        <begin position="498"/>
        <end position="558"/>
    </location>
</feature>
<feature type="chain" id="PRO_5044847969" evidence="3">
    <location>
        <begin position="19"/>
        <end position="624"/>
    </location>
</feature>
<dbReference type="SUPFAM" id="SSF48726">
    <property type="entry name" value="Immunoglobulin"/>
    <property type="match status" value="1"/>
</dbReference>
<feature type="compositionally biased region" description="Polar residues" evidence="1">
    <location>
        <begin position="509"/>
        <end position="526"/>
    </location>
</feature>
<evidence type="ECO:0000313" key="4">
    <source>
        <dbReference type="EMBL" id="KAK7469699.1"/>
    </source>
</evidence>
<dbReference type="InterPro" id="IPR013783">
    <property type="entry name" value="Ig-like_fold"/>
</dbReference>
<organism evidence="4 5">
    <name type="scientific">Batillaria attramentaria</name>
    <dbReference type="NCBI Taxonomy" id="370345"/>
    <lineage>
        <taxon>Eukaryota</taxon>
        <taxon>Metazoa</taxon>
        <taxon>Spiralia</taxon>
        <taxon>Lophotrochozoa</taxon>
        <taxon>Mollusca</taxon>
        <taxon>Gastropoda</taxon>
        <taxon>Caenogastropoda</taxon>
        <taxon>Sorbeoconcha</taxon>
        <taxon>Cerithioidea</taxon>
        <taxon>Batillariidae</taxon>
        <taxon>Batillaria</taxon>
    </lineage>
</organism>
<evidence type="ECO:0000313" key="5">
    <source>
        <dbReference type="Proteomes" id="UP001519460"/>
    </source>
</evidence>
<reference evidence="4 5" key="1">
    <citation type="journal article" date="2023" name="Sci. Data">
        <title>Genome assembly of the Korean intertidal mud-creeper Batillaria attramentaria.</title>
        <authorList>
            <person name="Patra A.K."/>
            <person name="Ho P.T."/>
            <person name="Jun S."/>
            <person name="Lee S.J."/>
            <person name="Kim Y."/>
            <person name="Won Y.J."/>
        </authorList>
    </citation>
    <scope>NUCLEOTIDE SEQUENCE [LARGE SCALE GENOMIC DNA]</scope>
    <source>
        <strain evidence="4">Wonlab-2016</strain>
    </source>
</reference>
<evidence type="ECO:0000256" key="2">
    <source>
        <dbReference type="SAM" id="Phobius"/>
    </source>
</evidence>
<protein>
    <submittedName>
        <fullName evidence="4">Uncharacterized protein</fullName>
    </submittedName>
</protein>
<feature type="compositionally biased region" description="Basic and acidic residues" evidence="1">
    <location>
        <begin position="360"/>
        <end position="370"/>
    </location>
</feature>